<reference evidence="2 3" key="1">
    <citation type="submission" date="2017-03" db="EMBL/GenBank/DDBJ databases">
        <authorList>
            <person name="Afonso C.L."/>
            <person name="Miller P.J."/>
            <person name="Scott M.A."/>
            <person name="Spackman E."/>
            <person name="Goraichik I."/>
            <person name="Dimitrov K.M."/>
            <person name="Suarez D.L."/>
            <person name="Swayne D.E."/>
        </authorList>
    </citation>
    <scope>NUCLEOTIDE SEQUENCE [LARGE SCALE GENOMIC DNA]</scope>
    <source>
        <strain evidence="2">SB41UT1</strain>
    </source>
</reference>
<protein>
    <submittedName>
        <fullName evidence="2">Uncharacterized protein</fullName>
    </submittedName>
</protein>
<evidence type="ECO:0000256" key="1">
    <source>
        <dbReference type="SAM" id="SignalP"/>
    </source>
</evidence>
<dbReference type="EMBL" id="FWPT01000013">
    <property type="protein sequence ID" value="SMA50526.1"/>
    <property type="molecule type" value="Genomic_DNA"/>
</dbReference>
<gene>
    <name evidence="2" type="ORF">EHSB41UT_04337</name>
</gene>
<organism evidence="2 3">
    <name type="scientific">Parendozoicomonas haliclonae</name>
    <dbReference type="NCBI Taxonomy" id="1960125"/>
    <lineage>
        <taxon>Bacteria</taxon>
        <taxon>Pseudomonadati</taxon>
        <taxon>Pseudomonadota</taxon>
        <taxon>Gammaproteobacteria</taxon>
        <taxon>Oceanospirillales</taxon>
        <taxon>Endozoicomonadaceae</taxon>
        <taxon>Parendozoicomonas</taxon>
    </lineage>
</organism>
<name>A0A1X7AQF6_9GAMM</name>
<dbReference type="Proteomes" id="UP000196573">
    <property type="component" value="Unassembled WGS sequence"/>
</dbReference>
<evidence type="ECO:0000313" key="3">
    <source>
        <dbReference type="Proteomes" id="UP000196573"/>
    </source>
</evidence>
<keyword evidence="1" id="KW-0732">Signal</keyword>
<proteinExistence type="predicted"/>
<accession>A0A1X7AQF6</accession>
<feature type="chain" id="PRO_5013253752" evidence="1">
    <location>
        <begin position="34"/>
        <end position="307"/>
    </location>
</feature>
<keyword evidence="3" id="KW-1185">Reference proteome</keyword>
<sequence length="307" mass="33964">MLTPETKMSRLLSSSRSLAMAIILLIPATSPEAANRPFRHPGADYNSPLYISNEAMAHGRSQFLRALEARLATRQQLPNTSGLDIELFQQARDRVVHHALSLRALLDGIGPESVASAQTYATVIMRSFVDSSHTMIGSSRWETGHTQALAALAMTDEYLNILQLLRVHIAEAGVDFQRLRLNSGLDHIKTIIGNIITSPHYNGLVTLALLDLWAQIINLLNPQFSDTSSIDYLRDLRSRIGKVFLAHSIIAPYPAPPLDPEKLINPALKVTPSHQQACYQWPWPVQDISGANSTRNYLICVEAKSSD</sequence>
<dbReference type="AlphaFoldDB" id="A0A1X7AQF6"/>
<evidence type="ECO:0000313" key="2">
    <source>
        <dbReference type="EMBL" id="SMA50526.1"/>
    </source>
</evidence>
<feature type="signal peptide" evidence="1">
    <location>
        <begin position="1"/>
        <end position="33"/>
    </location>
</feature>